<comment type="subcellular location">
    <subcellularLocation>
        <location evidence="1">Cell membrane</location>
        <topology evidence="1">Multi-pass membrane protein</topology>
    </subcellularLocation>
</comment>
<dbReference type="InterPro" id="IPR051447">
    <property type="entry name" value="Lipoprotein-release_system"/>
</dbReference>
<evidence type="ECO:0000256" key="1">
    <source>
        <dbReference type="ARBA" id="ARBA00004651"/>
    </source>
</evidence>
<dbReference type="Pfam" id="PF12704">
    <property type="entry name" value="MacB_PCD"/>
    <property type="match status" value="1"/>
</dbReference>
<evidence type="ECO:0000259" key="9">
    <source>
        <dbReference type="Pfam" id="PF12704"/>
    </source>
</evidence>
<evidence type="ECO:0000256" key="7">
    <source>
        <dbReference type="SAM" id="Phobius"/>
    </source>
</evidence>
<evidence type="ECO:0000256" key="6">
    <source>
        <dbReference type="ARBA" id="ARBA00023136"/>
    </source>
</evidence>
<feature type="domain" description="MacB-like periplasmic core" evidence="9">
    <location>
        <begin position="28"/>
        <end position="221"/>
    </location>
</feature>
<dbReference type="PANTHER" id="PTHR30489:SF0">
    <property type="entry name" value="LIPOPROTEIN-RELEASING SYSTEM TRANSMEMBRANE PROTEIN LOLE"/>
    <property type="match status" value="1"/>
</dbReference>
<feature type="transmembrane region" description="Helical" evidence="7">
    <location>
        <begin position="280"/>
        <end position="305"/>
    </location>
</feature>
<dbReference type="EMBL" id="VNHU01000010">
    <property type="protein sequence ID" value="TYP70972.1"/>
    <property type="molecule type" value="Genomic_DNA"/>
</dbReference>
<name>A0A5S5BXQ8_9FLAO</name>
<evidence type="ECO:0000256" key="2">
    <source>
        <dbReference type="ARBA" id="ARBA00005236"/>
    </source>
</evidence>
<proteinExistence type="inferred from homology"/>
<keyword evidence="3" id="KW-1003">Cell membrane</keyword>
<gene>
    <name evidence="10" type="ORF">BD809_11031</name>
</gene>
<feature type="transmembrane region" description="Helical" evidence="7">
    <location>
        <begin position="326"/>
        <end position="353"/>
    </location>
</feature>
<dbReference type="RefSeq" id="WP_148783481.1">
    <property type="nucleotide sequence ID" value="NZ_VNHU01000010.1"/>
</dbReference>
<comment type="caution">
    <text evidence="10">The sequence shown here is derived from an EMBL/GenBank/DDBJ whole genome shotgun (WGS) entry which is preliminary data.</text>
</comment>
<keyword evidence="5 7" id="KW-1133">Transmembrane helix</keyword>
<protein>
    <submittedName>
        <fullName evidence="10">Lipoprotein-releasing system permease protein</fullName>
    </submittedName>
</protein>
<dbReference type="Proteomes" id="UP000324376">
    <property type="component" value="Unassembled WGS sequence"/>
</dbReference>
<accession>A0A5S5BXQ8</accession>
<feature type="transmembrane region" description="Helical" evidence="7">
    <location>
        <begin position="21"/>
        <end position="45"/>
    </location>
</feature>
<sequence length="414" mass="46705">MNFEYFIAKRLIKGKEQNNSIAAPILKIAIFAIAIGMIMMLVTVATGVGLQHKIREKVAAFNGHISITSYDNNNSVESWAPISKNQEFYPRFKNVDGISHVQVYATKAGIIRTASDFEGIVVKGIDTDYNWNVFEDYLITGRLPDIKKDQVSNEILLSEHIANRLNLKVGDKAITYFLKRNARANDKPNIRALEIVGIYSSGFQQFDESFAFTDIAHIRRMNKWEEDEVGGFEVFIDDFDAIDQKGAEVYEEIPSTLDSKTIALKYATIFEWLKLFDLNIIGIISIIIIVAGINMITALLVLILERTPLIGIFKALGTTNWSIRKIFLYNAAYLILKGLFWGNLIGIGLLLIQQQYEVIRLNPATYYVNTAPVYLNVGYILLLNAGTLILCLIMLLVPSYIISRISPVKAIRFQ</sequence>
<dbReference type="AlphaFoldDB" id="A0A5S5BXQ8"/>
<dbReference type="InterPro" id="IPR003838">
    <property type="entry name" value="ABC3_permease_C"/>
</dbReference>
<comment type="similarity">
    <text evidence="2">Belongs to the ABC-4 integral membrane protein family. LolC/E subfamily.</text>
</comment>
<organism evidence="10 11">
    <name type="scientific">Aquimarina intermedia</name>
    <dbReference type="NCBI Taxonomy" id="350814"/>
    <lineage>
        <taxon>Bacteria</taxon>
        <taxon>Pseudomonadati</taxon>
        <taxon>Bacteroidota</taxon>
        <taxon>Flavobacteriia</taxon>
        <taxon>Flavobacteriales</taxon>
        <taxon>Flavobacteriaceae</taxon>
        <taxon>Aquimarina</taxon>
    </lineage>
</organism>
<dbReference type="Pfam" id="PF02687">
    <property type="entry name" value="FtsX"/>
    <property type="match status" value="1"/>
</dbReference>
<evidence type="ECO:0000313" key="10">
    <source>
        <dbReference type="EMBL" id="TYP70972.1"/>
    </source>
</evidence>
<feature type="domain" description="ABC3 transporter permease C-terminal" evidence="8">
    <location>
        <begin position="283"/>
        <end position="407"/>
    </location>
</feature>
<evidence type="ECO:0000256" key="4">
    <source>
        <dbReference type="ARBA" id="ARBA00022692"/>
    </source>
</evidence>
<keyword evidence="10" id="KW-0449">Lipoprotein</keyword>
<dbReference type="OrthoDB" id="1522670at2"/>
<keyword evidence="6 7" id="KW-0472">Membrane</keyword>
<dbReference type="GO" id="GO:0098797">
    <property type="term" value="C:plasma membrane protein complex"/>
    <property type="evidence" value="ECO:0007669"/>
    <property type="project" value="TreeGrafter"/>
</dbReference>
<evidence type="ECO:0000256" key="5">
    <source>
        <dbReference type="ARBA" id="ARBA00022989"/>
    </source>
</evidence>
<dbReference type="PANTHER" id="PTHR30489">
    <property type="entry name" value="LIPOPROTEIN-RELEASING SYSTEM TRANSMEMBRANE PROTEIN LOLE"/>
    <property type="match status" value="1"/>
</dbReference>
<dbReference type="InterPro" id="IPR025857">
    <property type="entry name" value="MacB_PCD"/>
</dbReference>
<keyword evidence="4 7" id="KW-0812">Transmembrane</keyword>
<evidence type="ECO:0000256" key="3">
    <source>
        <dbReference type="ARBA" id="ARBA00022475"/>
    </source>
</evidence>
<evidence type="ECO:0000259" key="8">
    <source>
        <dbReference type="Pfam" id="PF02687"/>
    </source>
</evidence>
<feature type="transmembrane region" description="Helical" evidence="7">
    <location>
        <begin position="373"/>
        <end position="402"/>
    </location>
</feature>
<evidence type="ECO:0000313" key="11">
    <source>
        <dbReference type="Proteomes" id="UP000324376"/>
    </source>
</evidence>
<keyword evidence="11" id="KW-1185">Reference proteome</keyword>
<reference evidence="10 11" key="1">
    <citation type="submission" date="2019-07" db="EMBL/GenBank/DDBJ databases">
        <title>Genomic Encyclopedia of Archaeal and Bacterial Type Strains, Phase II (KMG-II): from individual species to whole genera.</title>
        <authorList>
            <person name="Goeker M."/>
        </authorList>
    </citation>
    <scope>NUCLEOTIDE SEQUENCE [LARGE SCALE GENOMIC DNA]</scope>
    <source>
        <strain evidence="10 11">DSM 17527</strain>
    </source>
</reference>
<dbReference type="GO" id="GO:0044874">
    <property type="term" value="P:lipoprotein localization to outer membrane"/>
    <property type="evidence" value="ECO:0007669"/>
    <property type="project" value="TreeGrafter"/>
</dbReference>